<dbReference type="VEuPathDB" id="FungiDB:CC1G_15552"/>
<keyword evidence="9" id="KW-1185">Reference proteome</keyword>
<evidence type="ECO:0000313" key="9">
    <source>
        <dbReference type="Proteomes" id="UP000001861"/>
    </source>
</evidence>
<dbReference type="PANTHER" id="PTHR10696">
    <property type="entry name" value="GAMMA-BUTYROBETAINE HYDROXYLASE-RELATED"/>
    <property type="match status" value="1"/>
</dbReference>
<dbReference type="GO" id="GO:0051213">
    <property type="term" value="F:dioxygenase activity"/>
    <property type="evidence" value="ECO:0007669"/>
    <property type="project" value="UniProtKB-KW"/>
</dbReference>
<dbReference type="SUPFAM" id="SSF51197">
    <property type="entry name" value="Clavaminate synthase-like"/>
    <property type="match status" value="1"/>
</dbReference>
<sequence length="446" mass="50273">MFLTTGARALRRFASGSSSVARSRTWTSVTTAKDGLKVHSLNDTVFPYVWLRDSCQGPESVHPSNRQKLHRSSDIPLDIKPVEVKEGESFAAGRPSAGVKVAEEGIEIRWVDGRTSFFHRDFLKTHASTSALYASHLVEYTSPTPWTLETVTKTPSLFVPYESLQETRGLVGAMTQLLKYGLVFVTGVPTEGKTNDECELKKLANRFGEIRETFYGELWDVININNSKNIAYTNLDLGLHMDLLYFQHPPRFQALHCLRNRVIGGTSVFVDALQASHALFHANREHFDLLTRTPVAFQYVNDGHHLYMQHPTIQLEDARDIHSYSTSSAVPPPISHINYSPPFQGPLPLNTPREFFPALKHFSDILNDPKNTYTYTLREGDCVLFDNRRVLHARTAFEEKTGNDREEGLKFGSGDATTNRWLKGCYLEADAVADRMRVGRTKLGLL</sequence>
<feature type="domain" description="TauD/TfdA-like" evidence="7">
    <location>
        <begin position="169"/>
        <end position="401"/>
    </location>
</feature>
<dbReference type="RefSeq" id="XP_002911012.1">
    <property type="nucleotide sequence ID" value="XM_002910966.1"/>
</dbReference>
<evidence type="ECO:0000259" key="7">
    <source>
        <dbReference type="Pfam" id="PF02668"/>
    </source>
</evidence>
<dbReference type="AlphaFoldDB" id="D6RN57"/>
<comment type="similarity">
    <text evidence="2">Belongs to the gamma-BBH/TMLD family.</text>
</comment>
<dbReference type="EMBL" id="AACS02000006">
    <property type="protein sequence ID" value="EFI27518.1"/>
    <property type="molecule type" value="Genomic_DNA"/>
</dbReference>
<dbReference type="GO" id="GO:0046872">
    <property type="term" value="F:metal ion binding"/>
    <property type="evidence" value="ECO:0007669"/>
    <property type="project" value="UniProtKB-KW"/>
</dbReference>
<evidence type="ECO:0000256" key="1">
    <source>
        <dbReference type="ARBA" id="ARBA00001954"/>
    </source>
</evidence>
<keyword evidence="5" id="KW-0560">Oxidoreductase</keyword>
<keyword evidence="4 8" id="KW-0223">Dioxygenase</keyword>
<gene>
    <name evidence="8" type="ORF">CC1G_15552</name>
</gene>
<dbReference type="GeneID" id="9379828"/>
<dbReference type="OMA" id="MPYFEYK"/>
<evidence type="ECO:0000256" key="4">
    <source>
        <dbReference type="ARBA" id="ARBA00022964"/>
    </source>
</evidence>
<reference evidence="8 9" key="1">
    <citation type="journal article" date="2010" name="Proc. Natl. Acad. Sci. U.S.A.">
        <title>Insights into evolution of multicellular fungi from the assembled chromosomes of the mushroom Coprinopsis cinerea (Coprinus cinereus).</title>
        <authorList>
            <person name="Stajich J.E."/>
            <person name="Wilke S.K."/>
            <person name="Ahren D."/>
            <person name="Au C.H."/>
            <person name="Birren B.W."/>
            <person name="Borodovsky M."/>
            <person name="Burns C."/>
            <person name="Canback B."/>
            <person name="Casselton L.A."/>
            <person name="Cheng C.K."/>
            <person name="Deng J."/>
            <person name="Dietrich F.S."/>
            <person name="Fargo D.C."/>
            <person name="Farman M.L."/>
            <person name="Gathman A.C."/>
            <person name="Goldberg J."/>
            <person name="Guigo R."/>
            <person name="Hoegger P.J."/>
            <person name="Hooker J.B."/>
            <person name="Huggins A."/>
            <person name="James T.Y."/>
            <person name="Kamada T."/>
            <person name="Kilaru S."/>
            <person name="Kodira C."/>
            <person name="Kues U."/>
            <person name="Kupfer D."/>
            <person name="Kwan H.S."/>
            <person name="Lomsadze A."/>
            <person name="Li W."/>
            <person name="Lilly W.W."/>
            <person name="Ma L.J."/>
            <person name="Mackey A.J."/>
            <person name="Manning G."/>
            <person name="Martin F."/>
            <person name="Muraguchi H."/>
            <person name="Natvig D.O."/>
            <person name="Palmerini H."/>
            <person name="Ramesh M.A."/>
            <person name="Rehmeyer C.J."/>
            <person name="Roe B.A."/>
            <person name="Shenoy N."/>
            <person name="Stanke M."/>
            <person name="Ter-Hovhannisyan V."/>
            <person name="Tunlid A."/>
            <person name="Velagapudi R."/>
            <person name="Vision T.J."/>
            <person name="Zeng Q."/>
            <person name="Zolan M.E."/>
            <person name="Pukkila P.J."/>
        </authorList>
    </citation>
    <scope>NUCLEOTIDE SEQUENCE [LARGE SCALE GENOMIC DNA]</scope>
    <source>
        <strain evidence="9">Okayama-7 / 130 / ATCC MYA-4618 / FGSC 9003</strain>
    </source>
</reference>
<evidence type="ECO:0000256" key="2">
    <source>
        <dbReference type="ARBA" id="ARBA00008654"/>
    </source>
</evidence>
<comment type="cofactor">
    <cofactor evidence="1">
        <name>Fe(2+)</name>
        <dbReference type="ChEBI" id="CHEBI:29033"/>
    </cofactor>
</comment>
<dbReference type="Gene3D" id="3.30.2020.30">
    <property type="match status" value="1"/>
</dbReference>
<dbReference type="HOGENOM" id="CLU_021859_0_1_1"/>
<dbReference type="OrthoDB" id="406634at2759"/>
<dbReference type="STRING" id="240176.D6RN57"/>
<dbReference type="InterPro" id="IPR050411">
    <property type="entry name" value="AlphaKG_dependent_hydroxylases"/>
</dbReference>
<keyword evidence="3" id="KW-0479">Metal-binding</keyword>
<proteinExistence type="inferred from homology"/>
<dbReference type="InParanoid" id="D6RN57"/>
<comment type="caution">
    <text evidence="8">The sequence shown here is derived from an EMBL/GenBank/DDBJ whole genome shotgun (WGS) entry which is preliminary data.</text>
</comment>
<dbReference type="InterPro" id="IPR042098">
    <property type="entry name" value="TauD-like_sf"/>
</dbReference>
<evidence type="ECO:0000256" key="5">
    <source>
        <dbReference type="ARBA" id="ARBA00023002"/>
    </source>
</evidence>
<name>D6RN57_COPC7</name>
<accession>D6RN57</accession>
<evidence type="ECO:0000313" key="8">
    <source>
        <dbReference type="EMBL" id="EFI27518.1"/>
    </source>
</evidence>
<dbReference type="InterPro" id="IPR038492">
    <property type="entry name" value="GBBH-like_N_sf"/>
</dbReference>
<organism evidence="8 9">
    <name type="scientific">Coprinopsis cinerea (strain Okayama-7 / 130 / ATCC MYA-4618 / FGSC 9003)</name>
    <name type="common">Inky cap fungus</name>
    <name type="synonym">Hormographiella aspergillata</name>
    <dbReference type="NCBI Taxonomy" id="240176"/>
    <lineage>
        <taxon>Eukaryota</taxon>
        <taxon>Fungi</taxon>
        <taxon>Dikarya</taxon>
        <taxon>Basidiomycota</taxon>
        <taxon>Agaricomycotina</taxon>
        <taxon>Agaricomycetes</taxon>
        <taxon>Agaricomycetidae</taxon>
        <taxon>Agaricales</taxon>
        <taxon>Agaricineae</taxon>
        <taxon>Psathyrellaceae</taxon>
        <taxon>Coprinopsis</taxon>
    </lineage>
</organism>
<dbReference type="Gene3D" id="3.60.130.10">
    <property type="entry name" value="Clavaminate synthase-like"/>
    <property type="match status" value="1"/>
</dbReference>
<dbReference type="Proteomes" id="UP000001861">
    <property type="component" value="Unassembled WGS sequence"/>
</dbReference>
<dbReference type="PANTHER" id="PTHR10696:SF25">
    <property type="entry name" value="OXIDOREDUCTASE AIM17-RELATED"/>
    <property type="match status" value="1"/>
</dbReference>
<dbReference type="CDD" id="cd00250">
    <property type="entry name" value="CAS_like"/>
    <property type="match status" value="1"/>
</dbReference>
<dbReference type="eggNOG" id="KOG3888">
    <property type="taxonomic scope" value="Eukaryota"/>
</dbReference>
<keyword evidence="6" id="KW-0408">Iron</keyword>
<evidence type="ECO:0000256" key="6">
    <source>
        <dbReference type="ARBA" id="ARBA00023004"/>
    </source>
</evidence>
<dbReference type="InterPro" id="IPR003819">
    <property type="entry name" value="TauD/TfdA-like"/>
</dbReference>
<dbReference type="GO" id="GO:0005739">
    <property type="term" value="C:mitochondrion"/>
    <property type="evidence" value="ECO:0007669"/>
    <property type="project" value="TreeGrafter"/>
</dbReference>
<dbReference type="KEGG" id="cci:CC1G_15552"/>
<dbReference type="Pfam" id="PF02668">
    <property type="entry name" value="TauD"/>
    <property type="match status" value="1"/>
</dbReference>
<evidence type="ECO:0000256" key="3">
    <source>
        <dbReference type="ARBA" id="ARBA00022723"/>
    </source>
</evidence>
<dbReference type="GO" id="GO:0045329">
    <property type="term" value="P:carnitine biosynthetic process"/>
    <property type="evidence" value="ECO:0007669"/>
    <property type="project" value="TreeGrafter"/>
</dbReference>
<protein>
    <submittedName>
        <fullName evidence="8">Gamma-butyrobetaine dioxygenase</fullName>
    </submittedName>
</protein>